<sequence length="60" mass="7123">MKPNSVLQNSPSGRCRIRNPCNNLHCLQTQFNKKKLPGKRKKYQKQVFLVVYSHHKLKIF</sequence>
<dbReference type="EMBL" id="CP033614">
    <property type="protein sequence ID" value="AYV54276.1"/>
    <property type="molecule type" value="Genomic_DNA"/>
</dbReference>
<dbReference type="AlphaFoldDB" id="A0AAD0UKS3"/>
<reference evidence="2 3" key="1">
    <citation type="submission" date="2017-07" db="EMBL/GenBank/DDBJ databases">
        <title>Leptospira spp. isolated from tropical soils.</title>
        <authorList>
            <person name="Thibeaux R."/>
            <person name="Iraola G."/>
            <person name="Ferres I."/>
            <person name="Bierque E."/>
            <person name="Girault D."/>
            <person name="Soupe-Gilbert M.-E."/>
            <person name="Picardeau M."/>
            <person name="Goarant C."/>
        </authorList>
    </citation>
    <scope>NUCLEOTIDE SEQUENCE [LARGE SCALE GENOMIC DNA]</scope>
    <source>
        <strain evidence="2 3">JW2-C-B1</strain>
    </source>
</reference>
<name>A0AAD0UKS3_9LEPT</name>
<proteinExistence type="predicted"/>
<dbReference type="Proteomes" id="UP000276407">
    <property type="component" value="Chromosome 1"/>
</dbReference>
<keyword evidence="3" id="KW-1185">Reference proteome</keyword>
<evidence type="ECO:0000313" key="1">
    <source>
        <dbReference type="EMBL" id="AYV54276.1"/>
    </source>
</evidence>
<evidence type="ECO:0000313" key="2">
    <source>
        <dbReference type="EMBL" id="PJZ28641.1"/>
    </source>
</evidence>
<organism evidence="1 4">
    <name type="scientific">Leptospira kmetyi</name>
    <dbReference type="NCBI Taxonomy" id="408139"/>
    <lineage>
        <taxon>Bacteria</taxon>
        <taxon>Pseudomonadati</taxon>
        <taxon>Spirochaetota</taxon>
        <taxon>Spirochaetia</taxon>
        <taxon>Leptospirales</taxon>
        <taxon>Leptospiraceae</taxon>
        <taxon>Leptospira</taxon>
    </lineage>
</organism>
<protein>
    <submittedName>
        <fullName evidence="1">Uncharacterized protein</fullName>
    </submittedName>
</protein>
<evidence type="ECO:0000313" key="3">
    <source>
        <dbReference type="Proteomes" id="UP000231919"/>
    </source>
</evidence>
<dbReference type="KEGG" id="lkm:EFP84_01340"/>
<accession>A0AAD0UKS3</accession>
<gene>
    <name evidence="2" type="ORF">CH378_16895</name>
    <name evidence="1" type="ORF">EFP84_01340</name>
</gene>
<dbReference type="Proteomes" id="UP000231919">
    <property type="component" value="Unassembled WGS sequence"/>
</dbReference>
<dbReference type="EMBL" id="NPDP01000035">
    <property type="protein sequence ID" value="PJZ28641.1"/>
    <property type="molecule type" value="Genomic_DNA"/>
</dbReference>
<reference evidence="1 4" key="2">
    <citation type="submission" date="2018-11" db="EMBL/GenBank/DDBJ databases">
        <title>Complete genome sequence of Leptospira kmetyi isolate LS 001/16 from soil sample associated with a leptospirosis patient in Kelantan.</title>
        <authorList>
            <person name="Muhammad Yusoff F."/>
            <person name="Muhammad Yusoff S."/>
            <person name="Ahmad M.N."/>
            <person name="Yusof N.Y."/>
            <person name="Aziah I."/>
        </authorList>
    </citation>
    <scope>NUCLEOTIDE SEQUENCE [LARGE SCALE GENOMIC DNA]</scope>
    <source>
        <strain evidence="1 4">LS 001/16</strain>
    </source>
</reference>
<evidence type="ECO:0000313" key="4">
    <source>
        <dbReference type="Proteomes" id="UP000276407"/>
    </source>
</evidence>